<reference evidence="1" key="2">
    <citation type="journal article" date="2022" name="New Phytol.">
        <title>Evolutionary transition to the ectomycorrhizal habit in the genomes of a hyperdiverse lineage of mushroom-forming fungi.</title>
        <authorList>
            <person name="Looney B."/>
            <person name="Miyauchi S."/>
            <person name="Morin E."/>
            <person name="Drula E."/>
            <person name="Courty P.E."/>
            <person name="Kohler A."/>
            <person name="Kuo A."/>
            <person name="LaButti K."/>
            <person name="Pangilinan J."/>
            <person name="Lipzen A."/>
            <person name="Riley R."/>
            <person name="Andreopoulos W."/>
            <person name="He G."/>
            <person name="Johnson J."/>
            <person name="Nolan M."/>
            <person name="Tritt A."/>
            <person name="Barry K.W."/>
            <person name="Grigoriev I.V."/>
            <person name="Nagy L.G."/>
            <person name="Hibbett D."/>
            <person name="Henrissat B."/>
            <person name="Matheny P.B."/>
            <person name="Labbe J."/>
            <person name="Martin F.M."/>
        </authorList>
    </citation>
    <scope>NUCLEOTIDE SEQUENCE</scope>
    <source>
        <strain evidence="1">EC-137</strain>
    </source>
</reference>
<comment type="caution">
    <text evidence="1">The sequence shown here is derived from an EMBL/GenBank/DDBJ whole genome shotgun (WGS) entry which is preliminary data.</text>
</comment>
<reference evidence="1" key="1">
    <citation type="submission" date="2021-02" db="EMBL/GenBank/DDBJ databases">
        <authorList>
            <consortium name="DOE Joint Genome Institute"/>
            <person name="Ahrendt S."/>
            <person name="Looney B.P."/>
            <person name="Miyauchi S."/>
            <person name="Morin E."/>
            <person name="Drula E."/>
            <person name="Courty P.E."/>
            <person name="Chicoki N."/>
            <person name="Fauchery L."/>
            <person name="Kohler A."/>
            <person name="Kuo A."/>
            <person name="Labutti K."/>
            <person name="Pangilinan J."/>
            <person name="Lipzen A."/>
            <person name="Riley R."/>
            <person name="Andreopoulos W."/>
            <person name="He G."/>
            <person name="Johnson J."/>
            <person name="Barry K.W."/>
            <person name="Grigoriev I.V."/>
            <person name="Nagy L."/>
            <person name="Hibbett D."/>
            <person name="Henrissat B."/>
            <person name="Matheny P.B."/>
            <person name="Labbe J."/>
            <person name="Martin F."/>
        </authorList>
    </citation>
    <scope>NUCLEOTIDE SEQUENCE</scope>
    <source>
        <strain evidence="1">EC-137</strain>
    </source>
</reference>
<protein>
    <submittedName>
        <fullName evidence="1">Cytochrome P450</fullName>
    </submittedName>
</protein>
<gene>
    <name evidence="1" type="ORF">K488DRAFT_82270</name>
</gene>
<evidence type="ECO:0000313" key="1">
    <source>
        <dbReference type="EMBL" id="KAI0036319.1"/>
    </source>
</evidence>
<proteinExistence type="predicted"/>
<name>A0ACB8QWV4_9AGAM</name>
<evidence type="ECO:0000313" key="2">
    <source>
        <dbReference type="Proteomes" id="UP000814128"/>
    </source>
</evidence>
<accession>A0ACB8QWV4</accession>
<dbReference type="EMBL" id="MU273473">
    <property type="protein sequence ID" value="KAI0036319.1"/>
    <property type="molecule type" value="Genomic_DNA"/>
</dbReference>
<organism evidence="1 2">
    <name type="scientific">Vararia minispora EC-137</name>
    <dbReference type="NCBI Taxonomy" id="1314806"/>
    <lineage>
        <taxon>Eukaryota</taxon>
        <taxon>Fungi</taxon>
        <taxon>Dikarya</taxon>
        <taxon>Basidiomycota</taxon>
        <taxon>Agaricomycotina</taxon>
        <taxon>Agaricomycetes</taxon>
        <taxon>Russulales</taxon>
        <taxon>Lachnocladiaceae</taxon>
        <taxon>Vararia</taxon>
    </lineage>
</organism>
<dbReference type="Proteomes" id="UP000814128">
    <property type="component" value="Unassembled WGS sequence"/>
</dbReference>
<sequence>MVILSFVFSNLWVFSGTALALYFGASAYYQLFLSPLRHIPGPWYAAVSELWIITHVLRFRQCRAVQELFEKYGPIVRYAPNKVAYCDAVSNGRIYMNTRFEKSQFYKSLLWRVNESDHAMTSLPHAEHAPRRRAFAPHYTPSNIALFQPDIHKSVLELVEILEVVNGEKPINCLHYFREMLVDIICSTSFSYNSGALQARAAGVEYHPLVHAIDDFPIRGILRAVVPKSMWELLGEIPHQRWKLLYDSDAILAKFVGARVKHMRAQMQDGKLQEVEKVPLVQRLLEYRLPSGEPMEEKNIIAEHLGHFIAGVDTTATTISYALWELSRRPDIARRLRAEVDSAMHDPKTIPDISVLNSLSFLTAVIKETLRVYGAVPSLLERVVPSEGIDLLGCNIPSGTVITTQSWSLHRKVDVFPSPNTYLPDRWVDADPDNLREMEAHMMPFGIGQRVCVGQHFAYQSLRIVLAVIARNFDIYVPPETSDRSMEVRDAFVAFPASGCCCLVLTPRKS</sequence>
<keyword evidence="2" id="KW-1185">Reference proteome</keyword>